<organism evidence="2 3">
    <name type="scientific">Actinidia rufa</name>
    <dbReference type="NCBI Taxonomy" id="165716"/>
    <lineage>
        <taxon>Eukaryota</taxon>
        <taxon>Viridiplantae</taxon>
        <taxon>Streptophyta</taxon>
        <taxon>Embryophyta</taxon>
        <taxon>Tracheophyta</taxon>
        <taxon>Spermatophyta</taxon>
        <taxon>Magnoliopsida</taxon>
        <taxon>eudicotyledons</taxon>
        <taxon>Gunneridae</taxon>
        <taxon>Pentapetalae</taxon>
        <taxon>asterids</taxon>
        <taxon>Ericales</taxon>
        <taxon>Actinidiaceae</taxon>
        <taxon>Actinidia</taxon>
    </lineage>
</organism>
<reference evidence="3" key="1">
    <citation type="submission" date="2019-07" db="EMBL/GenBank/DDBJ databases">
        <title>De Novo Assembly of kiwifruit Actinidia rufa.</title>
        <authorList>
            <person name="Sugita-Konishi S."/>
            <person name="Sato K."/>
            <person name="Mori E."/>
            <person name="Abe Y."/>
            <person name="Kisaki G."/>
            <person name="Hamano K."/>
            <person name="Suezawa K."/>
            <person name="Otani M."/>
            <person name="Fukuda T."/>
            <person name="Manabe T."/>
            <person name="Gomi K."/>
            <person name="Tabuchi M."/>
            <person name="Akimitsu K."/>
            <person name="Kataoka I."/>
        </authorList>
    </citation>
    <scope>NUCLEOTIDE SEQUENCE [LARGE SCALE GENOMIC DNA]</scope>
    <source>
        <strain evidence="3">cv. Fuchu</strain>
    </source>
</reference>
<dbReference type="PANTHER" id="PTHR33223:SF10">
    <property type="entry name" value="AMINOTRANSFERASE-LIKE PLANT MOBILE DOMAIN-CONTAINING PROTEIN"/>
    <property type="match status" value="1"/>
</dbReference>
<dbReference type="AlphaFoldDB" id="A0A7J0DEQ4"/>
<evidence type="ECO:0000313" key="2">
    <source>
        <dbReference type="EMBL" id="GFS33397.1"/>
    </source>
</evidence>
<dbReference type="EMBL" id="BJWL01000186">
    <property type="protein sequence ID" value="GFS33397.1"/>
    <property type="molecule type" value="Genomic_DNA"/>
</dbReference>
<dbReference type="PANTHER" id="PTHR33223">
    <property type="entry name" value="CCHC-TYPE DOMAIN-CONTAINING PROTEIN"/>
    <property type="match status" value="1"/>
</dbReference>
<evidence type="ECO:0000313" key="3">
    <source>
        <dbReference type="Proteomes" id="UP000585474"/>
    </source>
</evidence>
<name>A0A7J0DEQ4_9ERIC</name>
<dbReference type="OrthoDB" id="1752139at2759"/>
<sequence>MHLRSRCLPRPSTSSPLDNRAHPMANTSQAPNLEGLTVRCTTIIPRTTIVWAEHEEGDIGRQVFPDVKEARLHWNPTKLQEQRARRLEEEDPLAEMIKIGDRICPLPKRSKIWTPASMPSTLEQLGIYEGKIDPIDHLDSYKSLMLLQGCSDEIMCKAFFCHTKGVSEIMIRKLPLGTIDSFGNLSKLFVANFMSCRTIQKNASHLFTVHQKEIEGLKKYVKWFNQAVLEVEYPSDKVGIMAMIDRLRPSQLFDSLSKSVPETLSTLYSKADKYIAAEELVEAKRR</sequence>
<proteinExistence type="predicted"/>
<feature type="region of interest" description="Disordered" evidence="1">
    <location>
        <begin position="1"/>
        <end position="30"/>
    </location>
</feature>
<keyword evidence="3" id="KW-1185">Reference proteome</keyword>
<evidence type="ECO:0000256" key="1">
    <source>
        <dbReference type="SAM" id="MobiDB-lite"/>
    </source>
</evidence>
<accession>A0A7J0DEQ4</accession>
<gene>
    <name evidence="2" type="ORF">Acr_00g0028180</name>
</gene>
<protein>
    <recommendedName>
        <fullName evidence="4">Retrotransposon gag domain-containing protein</fullName>
    </recommendedName>
</protein>
<evidence type="ECO:0008006" key="4">
    <source>
        <dbReference type="Google" id="ProtNLM"/>
    </source>
</evidence>
<dbReference type="Proteomes" id="UP000585474">
    <property type="component" value="Unassembled WGS sequence"/>
</dbReference>
<comment type="caution">
    <text evidence="2">The sequence shown here is derived from an EMBL/GenBank/DDBJ whole genome shotgun (WGS) entry which is preliminary data.</text>
</comment>